<dbReference type="Proteomes" id="UP000827092">
    <property type="component" value="Unassembled WGS sequence"/>
</dbReference>
<dbReference type="GO" id="GO:0003713">
    <property type="term" value="F:transcription coactivator activity"/>
    <property type="evidence" value="ECO:0007669"/>
    <property type="project" value="InterPro"/>
</dbReference>
<dbReference type="PANTHER" id="PTHR13168:SF0">
    <property type="entry name" value="C-MYC-BINDING PROTEIN"/>
    <property type="match status" value="1"/>
</dbReference>
<evidence type="ECO:0000256" key="1">
    <source>
        <dbReference type="ARBA" id="ARBA00004123"/>
    </source>
</evidence>
<evidence type="ECO:0008006" key="7">
    <source>
        <dbReference type="Google" id="ProtNLM"/>
    </source>
</evidence>
<protein>
    <recommendedName>
        <fullName evidence="7">c-Myc-binding protein</fullName>
    </recommendedName>
</protein>
<comment type="similarity">
    <text evidence="2">Belongs to the AMY1 family.</text>
</comment>
<evidence type="ECO:0000256" key="3">
    <source>
        <dbReference type="ARBA" id="ARBA00023242"/>
    </source>
</evidence>
<dbReference type="PRINTS" id="PR02028">
    <property type="entry name" value="CMYCBINDINGP"/>
</dbReference>
<keyword evidence="6" id="KW-1185">Reference proteome</keyword>
<organism evidence="5 6">
    <name type="scientific">Oedothorax gibbosus</name>
    <dbReference type="NCBI Taxonomy" id="931172"/>
    <lineage>
        <taxon>Eukaryota</taxon>
        <taxon>Metazoa</taxon>
        <taxon>Ecdysozoa</taxon>
        <taxon>Arthropoda</taxon>
        <taxon>Chelicerata</taxon>
        <taxon>Arachnida</taxon>
        <taxon>Araneae</taxon>
        <taxon>Araneomorphae</taxon>
        <taxon>Entelegynae</taxon>
        <taxon>Araneoidea</taxon>
        <taxon>Linyphiidae</taxon>
        <taxon>Erigoninae</taxon>
        <taxon>Oedothorax</taxon>
    </lineage>
</organism>
<proteinExistence type="inferred from homology"/>
<keyword evidence="4" id="KW-0175">Coiled coil</keyword>
<accession>A0AAV6VDL8</accession>
<evidence type="ECO:0000313" key="5">
    <source>
        <dbReference type="EMBL" id="KAG8193743.1"/>
    </source>
</evidence>
<comment type="subcellular location">
    <subcellularLocation>
        <location evidence="1">Nucleus</location>
    </subcellularLocation>
</comment>
<gene>
    <name evidence="5" type="ORF">JTE90_005041</name>
</gene>
<evidence type="ECO:0000256" key="2">
    <source>
        <dbReference type="ARBA" id="ARBA00009389"/>
    </source>
</evidence>
<dbReference type="PANTHER" id="PTHR13168">
    <property type="entry name" value="ASSOCIATE OF C-MYC AMY-1"/>
    <property type="match status" value="1"/>
</dbReference>
<dbReference type="AlphaFoldDB" id="A0AAV6VDL8"/>
<keyword evidence="3" id="KW-0539">Nucleus</keyword>
<evidence type="ECO:0000256" key="4">
    <source>
        <dbReference type="SAM" id="Coils"/>
    </source>
</evidence>
<dbReference type="GO" id="GO:0005634">
    <property type="term" value="C:nucleus"/>
    <property type="evidence" value="ECO:0007669"/>
    <property type="project" value="UniProtKB-SubCell"/>
</dbReference>
<feature type="coiled-coil region" evidence="4">
    <location>
        <begin position="76"/>
        <end position="110"/>
    </location>
</feature>
<reference evidence="5 6" key="1">
    <citation type="journal article" date="2022" name="Nat. Ecol. Evol.">
        <title>A masculinizing supergene underlies an exaggerated male reproductive morph in a spider.</title>
        <authorList>
            <person name="Hendrickx F."/>
            <person name="De Corte Z."/>
            <person name="Sonet G."/>
            <person name="Van Belleghem S.M."/>
            <person name="Kostlbacher S."/>
            <person name="Vangestel C."/>
        </authorList>
    </citation>
    <scope>NUCLEOTIDE SEQUENCE [LARGE SCALE GENOMIC DNA]</scope>
    <source>
        <strain evidence="5">W744_W776</strain>
    </source>
</reference>
<name>A0AAV6VDL8_9ARAC</name>
<sequence length="110" mass="12722">MSVSPDVHSFCLNKNHVSPTVDSVREEFRKYIENEAVLNVLTRVLKDLYEKETKPTDPLNFVITKIGALSFDGREIASLKDEIRDLRALIKDLQEENGYLKEKLEQQTQE</sequence>
<comment type="caution">
    <text evidence="5">The sequence shown here is derived from an EMBL/GenBank/DDBJ whole genome shotgun (WGS) entry which is preliminary data.</text>
</comment>
<dbReference type="InterPro" id="IPR026060">
    <property type="entry name" value="AMY1"/>
</dbReference>
<dbReference type="Gene3D" id="6.10.250.1060">
    <property type="match status" value="1"/>
</dbReference>
<evidence type="ECO:0000313" key="6">
    <source>
        <dbReference type="Proteomes" id="UP000827092"/>
    </source>
</evidence>
<dbReference type="EMBL" id="JAFNEN010000115">
    <property type="protein sequence ID" value="KAG8193743.1"/>
    <property type="molecule type" value="Genomic_DNA"/>
</dbReference>